<dbReference type="InterPro" id="IPR038595">
    <property type="entry name" value="LOR_sf"/>
</dbReference>
<dbReference type="OrthoDB" id="97518at2759"/>
<protein>
    <recommendedName>
        <fullName evidence="6">Tubby C-terminal-like domain-containing protein</fullName>
    </recommendedName>
</protein>
<evidence type="ECO:0000313" key="5">
    <source>
        <dbReference type="Proteomes" id="UP000006701"/>
    </source>
</evidence>
<keyword evidence="3" id="KW-0472">Membrane</keyword>
<evidence type="ECO:0000256" key="2">
    <source>
        <dbReference type="SAM" id="MobiDB-lite"/>
    </source>
</evidence>
<proteinExistence type="inferred from homology"/>
<dbReference type="EMBL" id="DS027048">
    <property type="protein sequence ID" value="EAW13492.1"/>
    <property type="molecule type" value="Genomic_DNA"/>
</dbReference>
<dbReference type="InterPro" id="IPR007612">
    <property type="entry name" value="LOR"/>
</dbReference>
<evidence type="ECO:0000313" key="4">
    <source>
        <dbReference type="EMBL" id="EAW13492.1"/>
    </source>
</evidence>
<keyword evidence="5" id="KW-1185">Reference proteome</keyword>
<evidence type="ECO:0008006" key="6">
    <source>
        <dbReference type="Google" id="ProtNLM"/>
    </source>
</evidence>
<dbReference type="Gene3D" id="2.40.160.200">
    <property type="entry name" value="LURP1-related"/>
    <property type="match status" value="1"/>
</dbReference>
<keyword evidence="3" id="KW-1133">Transmembrane helix</keyword>
<dbReference type="VEuPathDB" id="FungiDB:ACLA_055400"/>
<sequence length="232" mass="25476">MSGSYAQARLNRVTSPKPRKTLRGPDRPIAIRSEYITAERAALILKPQGDAQSAAAYRIEDEEGQVQFTASGRKFSGRSCREFRDASGLPLFELHRKISLRNAWCITLPGSKITNMATGSPRLSFGAAAFGNFNISFRNAAAVESKREEDKEVTLEIERHGHVLESFDVVDGDRKVAEVRESIQHNKKLALMASSRRNYRPVLDVIVTPGVDVSLIAAIAVIASDSVFGSDD</sequence>
<evidence type="ECO:0000256" key="3">
    <source>
        <dbReference type="SAM" id="Phobius"/>
    </source>
</evidence>
<feature type="transmembrane region" description="Helical" evidence="3">
    <location>
        <begin position="202"/>
        <end position="223"/>
    </location>
</feature>
<dbReference type="eggNOG" id="ENOG502RMXJ">
    <property type="taxonomic scope" value="Eukaryota"/>
</dbReference>
<name>A1C9G8_ASPCL</name>
<dbReference type="KEGG" id="act:ACLA_055400"/>
<dbReference type="SUPFAM" id="SSF54518">
    <property type="entry name" value="Tubby C-terminal domain-like"/>
    <property type="match status" value="1"/>
</dbReference>
<dbReference type="GeneID" id="4707217"/>
<reference evidence="4 5" key="1">
    <citation type="journal article" date="2008" name="PLoS Genet.">
        <title>Genomic islands in the pathogenic filamentous fungus Aspergillus fumigatus.</title>
        <authorList>
            <person name="Fedorova N.D."/>
            <person name="Khaldi N."/>
            <person name="Joardar V.S."/>
            <person name="Maiti R."/>
            <person name="Amedeo P."/>
            <person name="Anderson M.J."/>
            <person name="Crabtree J."/>
            <person name="Silva J.C."/>
            <person name="Badger J.H."/>
            <person name="Albarraq A."/>
            <person name="Angiuoli S."/>
            <person name="Bussey H."/>
            <person name="Bowyer P."/>
            <person name="Cotty P.J."/>
            <person name="Dyer P.S."/>
            <person name="Egan A."/>
            <person name="Galens K."/>
            <person name="Fraser-Liggett C.M."/>
            <person name="Haas B.J."/>
            <person name="Inman J.M."/>
            <person name="Kent R."/>
            <person name="Lemieux S."/>
            <person name="Malavazi I."/>
            <person name="Orvis J."/>
            <person name="Roemer T."/>
            <person name="Ronning C.M."/>
            <person name="Sundaram J.P."/>
            <person name="Sutton G."/>
            <person name="Turner G."/>
            <person name="Venter J.C."/>
            <person name="White O.R."/>
            <person name="Whitty B.R."/>
            <person name="Youngman P."/>
            <person name="Wolfe K.H."/>
            <person name="Goldman G.H."/>
            <person name="Wortman J.R."/>
            <person name="Jiang B."/>
            <person name="Denning D.W."/>
            <person name="Nierman W.C."/>
        </authorList>
    </citation>
    <scope>NUCLEOTIDE SEQUENCE [LARGE SCALE GENOMIC DNA]</scope>
    <source>
        <strain evidence="5">ATCC 1007 / CBS 513.65 / DSM 816 / NCTC 3887 / NRRL 1</strain>
    </source>
</reference>
<feature type="region of interest" description="Disordered" evidence="2">
    <location>
        <begin position="1"/>
        <end position="26"/>
    </location>
</feature>
<accession>A1C9G8</accession>
<dbReference type="AlphaFoldDB" id="A1C9G8"/>
<dbReference type="InterPro" id="IPR025659">
    <property type="entry name" value="Tubby-like_C"/>
</dbReference>
<dbReference type="HOGENOM" id="CLU_074615_0_0_1"/>
<dbReference type="RefSeq" id="XP_001274918.1">
    <property type="nucleotide sequence ID" value="XM_001274917.1"/>
</dbReference>
<gene>
    <name evidence="4" type="ORF">ACLA_055400</name>
</gene>
<dbReference type="OMA" id="GRSCREF"/>
<comment type="similarity">
    <text evidence="1">Belongs to the LOR family.</text>
</comment>
<dbReference type="Proteomes" id="UP000006701">
    <property type="component" value="Unassembled WGS sequence"/>
</dbReference>
<keyword evidence="3" id="KW-0812">Transmembrane</keyword>
<organism evidence="4 5">
    <name type="scientific">Aspergillus clavatus (strain ATCC 1007 / CBS 513.65 / DSM 816 / NCTC 3887 / NRRL 1 / QM 1276 / 107)</name>
    <dbReference type="NCBI Taxonomy" id="344612"/>
    <lineage>
        <taxon>Eukaryota</taxon>
        <taxon>Fungi</taxon>
        <taxon>Dikarya</taxon>
        <taxon>Ascomycota</taxon>
        <taxon>Pezizomycotina</taxon>
        <taxon>Eurotiomycetes</taxon>
        <taxon>Eurotiomycetidae</taxon>
        <taxon>Eurotiales</taxon>
        <taxon>Aspergillaceae</taxon>
        <taxon>Aspergillus</taxon>
        <taxon>Aspergillus subgen. Fumigati</taxon>
    </lineage>
</organism>
<dbReference type="Pfam" id="PF04525">
    <property type="entry name" value="LOR"/>
    <property type="match status" value="1"/>
</dbReference>
<evidence type="ECO:0000256" key="1">
    <source>
        <dbReference type="ARBA" id="ARBA00005437"/>
    </source>
</evidence>